<evidence type="ECO:0000256" key="5">
    <source>
        <dbReference type="PROSITE-ProRule" id="PRU01248"/>
    </source>
</evidence>
<dbReference type="OrthoDB" id="1407105at2"/>
<dbReference type="InterPro" id="IPR010998">
    <property type="entry name" value="Integrase_recombinase_N"/>
</dbReference>
<dbReference type="InterPro" id="IPR004107">
    <property type="entry name" value="Integrase_SAM-like_N"/>
</dbReference>
<dbReference type="PANTHER" id="PTHR30349:SF81">
    <property type="entry name" value="TYROSINE RECOMBINASE XERC"/>
    <property type="match status" value="1"/>
</dbReference>
<dbReference type="Gene3D" id="1.10.443.10">
    <property type="entry name" value="Intergrase catalytic core"/>
    <property type="match status" value="1"/>
</dbReference>
<keyword evidence="1" id="KW-0159">Chromosome partition</keyword>
<proteinExistence type="predicted"/>
<protein>
    <submittedName>
        <fullName evidence="7">Site-specific integrase</fullName>
    </submittedName>
</protein>
<dbReference type="EMBL" id="VORT01000007">
    <property type="protein sequence ID" value="TXD72824.1"/>
    <property type="molecule type" value="Genomic_DNA"/>
</dbReference>
<dbReference type="InterPro" id="IPR002104">
    <property type="entry name" value="Integrase_catalytic"/>
</dbReference>
<dbReference type="AlphaFoldDB" id="A0A5C6YYM8"/>
<organism evidence="7 8">
    <name type="scientific">Aequorivita antarctica</name>
    <dbReference type="NCBI Taxonomy" id="153266"/>
    <lineage>
        <taxon>Bacteria</taxon>
        <taxon>Pseudomonadati</taxon>
        <taxon>Bacteroidota</taxon>
        <taxon>Flavobacteriia</taxon>
        <taxon>Flavobacteriales</taxon>
        <taxon>Flavobacteriaceae</taxon>
        <taxon>Aequorivita</taxon>
    </lineage>
</organism>
<evidence type="ECO:0000313" key="7">
    <source>
        <dbReference type="EMBL" id="TXD72824.1"/>
    </source>
</evidence>
<dbReference type="GO" id="GO:0015074">
    <property type="term" value="P:DNA integration"/>
    <property type="evidence" value="ECO:0007669"/>
    <property type="project" value="UniProtKB-KW"/>
</dbReference>
<comment type="caution">
    <text evidence="7">The sequence shown here is derived from an EMBL/GenBank/DDBJ whole genome shotgun (WGS) entry which is preliminary data.</text>
</comment>
<dbReference type="CDD" id="cd00397">
    <property type="entry name" value="DNA_BRE_C"/>
    <property type="match status" value="1"/>
</dbReference>
<keyword evidence="4" id="KW-0233">DNA recombination</keyword>
<dbReference type="InterPro" id="IPR050090">
    <property type="entry name" value="Tyrosine_recombinase_XerCD"/>
</dbReference>
<accession>A0A5C6YYM8</accession>
<dbReference type="GO" id="GO:0007059">
    <property type="term" value="P:chromosome segregation"/>
    <property type="evidence" value="ECO:0007669"/>
    <property type="project" value="UniProtKB-KW"/>
</dbReference>
<dbReference type="SUPFAM" id="SSF56349">
    <property type="entry name" value="DNA breaking-rejoining enzymes"/>
    <property type="match status" value="1"/>
</dbReference>
<dbReference type="InterPro" id="IPR013762">
    <property type="entry name" value="Integrase-like_cat_sf"/>
</dbReference>
<evidence type="ECO:0000256" key="3">
    <source>
        <dbReference type="ARBA" id="ARBA00023125"/>
    </source>
</evidence>
<dbReference type="InterPro" id="IPR044068">
    <property type="entry name" value="CB"/>
</dbReference>
<dbReference type="PROSITE" id="PS51900">
    <property type="entry name" value="CB"/>
    <property type="match status" value="1"/>
</dbReference>
<dbReference type="GO" id="GO:0006310">
    <property type="term" value="P:DNA recombination"/>
    <property type="evidence" value="ECO:0007669"/>
    <property type="project" value="UniProtKB-KW"/>
</dbReference>
<name>A0A5C6YYM8_9FLAO</name>
<dbReference type="RefSeq" id="WP_111844847.1">
    <property type="nucleotide sequence ID" value="NZ_UEGI01000010.1"/>
</dbReference>
<evidence type="ECO:0000256" key="1">
    <source>
        <dbReference type="ARBA" id="ARBA00022829"/>
    </source>
</evidence>
<keyword evidence="8" id="KW-1185">Reference proteome</keyword>
<feature type="domain" description="Core-binding (CB)" evidence="6">
    <location>
        <begin position="1"/>
        <end position="78"/>
    </location>
</feature>
<evidence type="ECO:0000256" key="4">
    <source>
        <dbReference type="ARBA" id="ARBA00023172"/>
    </source>
</evidence>
<evidence type="ECO:0000259" key="6">
    <source>
        <dbReference type="PROSITE" id="PS51900"/>
    </source>
</evidence>
<dbReference type="GO" id="GO:0003677">
    <property type="term" value="F:DNA binding"/>
    <property type="evidence" value="ECO:0007669"/>
    <property type="project" value="UniProtKB-UniRule"/>
</dbReference>
<sequence length="294" mass="35123">MEYTEYLIREGYTTNTQNHFKERLQLYKSWCKKTGNEITQMRYEIFLKYIAYLKRKGYQPQTISNHLATLKNYYSFLEIYHATTNPTEDITMRGAINKVVYNPLSNDQLEDMYYRFPTENIRCSNHRLYAKKNKVIVGLMIYQGLNATTIKQLREEDFDLYKGKLNVPSTLRSNERELPLQSWQLLPLLEYINEVRPVMLAHNYTSISEEHFFDAPKQINNVLMLNIKKLQKINPQLESTNHLRSSVIINWLKQYDLRKVQYMAGHKYISSTEKYQESNLEELQKSVEMYHPLQ</sequence>
<reference evidence="7 8" key="1">
    <citation type="submission" date="2019-08" db="EMBL/GenBank/DDBJ databases">
        <title>Genome of Aequorivita antarctica SW49 (type strain).</title>
        <authorList>
            <person name="Bowman J.P."/>
        </authorList>
    </citation>
    <scope>NUCLEOTIDE SEQUENCE [LARGE SCALE GENOMIC DNA]</scope>
    <source>
        <strain evidence="7 8">SW49</strain>
    </source>
</reference>
<gene>
    <name evidence="7" type="ORF">ESU54_11455</name>
</gene>
<keyword evidence="2" id="KW-0229">DNA integration</keyword>
<dbReference type="Proteomes" id="UP000321497">
    <property type="component" value="Unassembled WGS sequence"/>
</dbReference>
<dbReference type="InterPro" id="IPR011010">
    <property type="entry name" value="DNA_brk_join_enz"/>
</dbReference>
<dbReference type="PANTHER" id="PTHR30349">
    <property type="entry name" value="PHAGE INTEGRASE-RELATED"/>
    <property type="match status" value="1"/>
</dbReference>
<dbReference type="Pfam" id="PF02899">
    <property type="entry name" value="Phage_int_SAM_1"/>
    <property type="match status" value="1"/>
</dbReference>
<keyword evidence="3 5" id="KW-0238">DNA-binding</keyword>
<evidence type="ECO:0000256" key="2">
    <source>
        <dbReference type="ARBA" id="ARBA00022908"/>
    </source>
</evidence>
<evidence type="ECO:0000313" key="8">
    <source>
        <dbReference type="Proteomes" id="UP000321497"/>
    </source>
</evidence>
<dbReference type="Gene3D" id="1.10.150.130">
    <property type="match status" value="1"/>
</dbReference>
<dbReference type="Pfam" id="PF00589">
    <property type="entry name" value="Phage_integrase"/>
    <property type="match status" value="1"/>
</dbReference>